<dbReference type="Proteomes" id="UP001327560">
    <property type="component" value="Chromosome 3"/>
</dbReference>
<evidence type="ECO:0000256" key="1">
    <source>
        <dbReference type="SAM" id="MobiDB-lite"/>
    </source>
</evidence>
<name>A0AAQ3K452_9LILI</name>
<keyword evidence="3" id="KW-1185">Reference proteome</keyword>
<feature type="region of interest" description="Disordered" evidence="1">
    <location>
        <begin position="1"/>
        <end position="52"/>
    </location>
</feature>
<organism evidence="2 3">
    <name type="scientific">Canna indica</name>
    <name type="common">Indian-shot</name>
    <dbReference type="NCBI Taxonomy" id="4628"/>
    <lineage>
        <taxon>Eukaryota</taxon>
        <taxon>Viridiplantae</taxon>
        <taxon>Streptophyta</taxon>
        <taxon>Embryophyta</taxon>
        <taxon>Tracheophyta</taxon>
        <taxon>Spermatophyta</taxon>
        <taxon>Magnoliopsida</taxon>
        <taxon>Liliopsida</taxon>
        <taxon>Zingiberales</taxon>
        <taxon>Cannaceae</taxon>
        <taxon>Canna</taxon>
    </lineage>
</organism>
<feature type="compositionally biased region" description="Basic and acidic residues" evidence="1">
    <location>
        <begin position="89"/>
        <end position="98"/>
    </location>
</feature>
<proteinExistence type="predicted"/>
<protein>
    <submittedName>
        <fullName evidence="2">Uncharacterized protein</fullName>
    </submittedName>
</protein>
<reference evidence="2 3" key="1">
    <citation type="submission" date="2023-10" db="EMBL/GenBank/DDBJ databases">
        <title>Chromosome-scale genome assembly provides insights into flower coloration mechanisms of Canna indica.</title>
        <authorList>
            <person name="Li C."/>
        </authorList>
    </citation>
    <scope>NUCLEOTIDE SEQUENCE [LARGE SCALE GENOMIC DNA]</scope>
    <source>
        <tissue evidence="2">Flower</tissue>
    </source>
</reference>
<sequence length="115" mass="12399">MKPDGTYSRGVEIGGPSRPRRPPDPGDQQRSISGAKLNLDNPDSAGLKSNGEGLMHFTKTMQGCEDPVLCMGKMKAGESSASLPMTVGEDVKSGDRKTPYLKNLSKTYNQVWKAN</sequence>
<evidence type="ECO:0000313" key="3">
    <source>
        <dbReference type="Proteomes" id="UP001327560"/>
    </source>
</evidence>
<accession>A0AAQ3K452</accession>
<dbReference type="EMBL" id="CP136892">
    <property type="protein sequence ID" value="WOL01668.1"/>
    <property type="molecule type" value="Genomic_DNA"/>
</dbReference>
<feature type="region of interest" description="Disordered" evidence="1">
    <location>
        <begin position="77"/>
        <end position="98"/>
    </location>
</feature>
<evidence type="ECO:0000313" key="2">
    <source>
        <dbReference type="EMBL" id="WOL01668.1"/>
    </source>
</evidence>
<dbReference type="AlphaFoldDB" id="A0AAQ3K452"/>
<gene>
    <name evidence="2" type="ORF">Cni_G10385</name>
</gene>